<dbReference type="InterPro" id="IPR036249">
    <property type="entry name" value="Thioredoxin-like_sf"/>
</dbReference>
<dbReference type="Pfam" id="PF18312">
    <property type="entry name" value="ScsC_N"/>
    <property type="match status" value="1"/>
</dbReference>
<evidence type="ECO:0000313" key="3">
    <source>
        <dbReference type="EMBL" id="SEA46098.1"/>
    </source>
</evidence>
<dbReference type="EMBL" id="FNQM01000005">
    <property type="protein sequence ID" value="SEA46098.1"/>
    <property type="molecule type" value="Genomic_DNA"/>
</dbReference>
<keyword evidence="1" id="KW-0732">Signal</keyword>
<dbReference type="AlphaFoldDB" id="A0A1H4BDM3"/>
<feature type="domain" description="Thioredoxin" evidence="2">
    <location>
        <begin position="72"/>
        <end position="254"/>
    </location>
</feature>
<dbReference type="InterPro" id="IPR041205">
    <property type="entry name" value="ScsC_N"/>
</dbReference>
<reference evidence="3 4" key="1">
    <citation type="submission" date="2016-10" db="EMBL/GenBank/DDBJ databases">
        <authorList>
            <person name="de Groot N.N."/>
        </authorList>
    </citation>
    <scope>NUCLEOTIDE SEQUENCE [LARGE SCALE GENOMIC DNA]</scope>
    <source>
        <strain evidence="3 4">DSM 15345</strain>
    </source>
</reference>
<feature type="signal peptide" evidence="1">
    <location>
        <begin position="1"/>
        <end position="30"/>
    </location>
</feature>
<dbReference type="Proteomes" id="UP000198703">
    <property type="component" value="Unassembled WGS sequence"/>
</dbReference>
<dbReference type="GO" id="GO:0016853">
    <property type="term" value="F:isomerase activity"/>
    <property type="evidence" value="ECO:0007669"/>
    <property type="project" value="UniProtKB-KW"/>
</dbReference>
<dbReference type="PANTHER" id="PTHR35272">
    <property type="entry name" value="THIOL:DISULFIDE INTERCHANGE PROTEIN DSBC-RELATED"/>
    <property type="match status" value="1"/>
</dbReference>
<dbReference type="Pfam" id="PF01323">
    <property type="entry name" value="DSBA"/>
    <property type="match status" value="1"/>
</dbReference>
<feature type="chain" id="PRO_5011679357" evidence="1">
    <location>
        <begin position="31"/>
        <end position="257"/>
    </location>
</feature>
<keyword evidence="4" id="KW-1185">Reference proteome</keyword>
<protein>
    <submittedName>
        <fullName evidence="3">Protein-disulfide isomerase</fullName>
    </submittedName>
</protein>
<accession>A0A1H4BDM3</accession>
<sequence>MTFALTPRLRAAGLACAAALAVAAATPAAAQQALTPEQAGEVDARVRDYILANPEIILEALEILESRRGDAQATADAQLVFQHAEALLDDGYSPVFGAADGDVTVVEFSDYRCGYCKAAHPHVTELLDGDAKLRLVHKQFPILGADSVFAARAAMAAQGLDRAAHDRFHDAMMTFRGALDEAAVLRLAGGAGIEEGDLRTAMEAPEIAERIRETYSLAKDLKIEGTPSFIIGDRILRGYVEVEQMRELVAEARAAAQ</sequence>
<dbReference type="PROSITE" id="PS51352">
    <property type="entry name" value="THIOREDOXIN_2"/>
    <property type="match status" value="1"/>
</dbReference>
<dbReference type="CDD" id="cd03023">
    <property type="entry name" value="DsbA_Com1_like"/>
    <property type="match status" value="1"/>
</dbReference>
<dbReference type="RefSeq" id="WP_093253087.1">
    <property type="nucleotide sequence ID" value="NZ_FNQM01000005.1"/>
</dbReference>
<dbReference type="PANTHER" id="PTHR35272:SF3">
    <property type="entry name" value="THIOL:DISULFIDE INTERCHANGE PROTEIN DSBC"/>
    <property type="match status" value="1"/>
</dbReference>
<dbReference type="OrthoDB" id="9780147at2"/>
<keyword evidence="3" id="KW-0413">Isomerase</keyword>
<evidence type="ECO:0000313" key="4">
    <source>
        <dbReference type="Proteomes" id="UP000198703"/>
    </source>
</evidence>
<dbReference type="SUPFAM" id="SSF52833">
    <property type="entry name" value="Thioredoxin-like"/>
    <property type="match status" value="1"/>
</dbReference>
<gene>
    <name evidence="3" type="ORF">SAMN05444370_105145</name>
</gene>
<name>A0A1H4BDM3_9RHOB</name>
<organism evidence="3 4">
    <name type="scientific">Rubrimonas cliftonensis</name>
    <dbReference type="NCBI Taxonomy" id="89524"/>
    <lineage>
        <taxon>Bacteria</taxon>
        <taxon>Pseudomonadati</taxon>
        <taxon>Pseudomonadota</taxon>
        <taxon>Alphaproteobacteria</taxon>
        <taxon>Rhodobacterales</taxon>
        <taxon>Paracoccaceae</taxon>
        <taxon>Rubrimonas</taxon>
    </lineage>
</organism>
<evidence type="ECO:0000259" key="2">
    <source>
        <dbReference type="PROSITE" id="PS51352"/>
    </source>
</evidence>
<dbReference type="InterPro" id="IPR001853">
    <property type="entry name" value="DSBA-like_thioredoxin_dom"/>
</dbReference>
<dbReference type="STRING" id="89524.SAMN05444370_105145"/>
<dbReference type="GO" id="GO:0016491">
    <property type="term" value="F:oxidoreductase activity"/>
    <property type="evidence" value="ECO:0007669"/>
    <property type="project" value="InterPro"/>
</dbReference>
<dbReference type="Gene3D" id="3.40.30.10">
    <property type="entry name" value="Glutaredoxin"/>
    <property type="match status" value="1"/>
</dbReference>
<evidence type="ECO:0000256" key="1">
    <source>
        <dbReference type="SAM" id="SignalP"/>
    </source>
</evidence>
<dbReference type="InterPro" id="IPR013766">
    <property type="entry name" value="Thioredoxin_domain"/>
</dbReference>
<proteinExistence type="predicted"/>
<dbReference type="InterPro" id="IPR051470">
    <property type="entry name" value="Thiol:disulfide_interchange"/>
</dbReference>